<dbReference type="PROSITE" id="PS50867">
    <property type="entry name" value="PRE_SET"/>
    <property type="match status" value="1"/>
</dbReference>
<sequence length="458" mass="51648">MGNKKTKKKKPVVVEPPMWVESETEEEDWGEYENEAGVWAVDGVVSEEVGITGQSRYEIRWADWERANGTNTTWMRTLPDAVHLIEDWQDSQEDKRANQAKESLEVELAPIYTLDMHRRNTGKRAQAIQEKLERSGEEEGSSRYAGWDLINQPDSSTDRQVLQDRWKRAARKAGATTVTIANDIDGEQTPSLSPNFTWLENKYHHSDEEPERQHEMFTVCDCVSCVDASACECQVESKVVNKRDKKVFAYTKQGLFAFNVPPGADVIECNSGCGCTRTTCLNRVAQAPRDVAVEIFKTADRGWGVRCPVAIPRGKVLGVYTGYSTRRSFDIPGSHPLLEDLPPEHRPYVFDLDGSIEEAMYAVDAYEYGNWTRFINHSCAPNLLVYPVVYDTIPEQNLPYLAFAATQDIPPYAELTLDYEPSRAKNGKKASKKPAGLVTKCECGTRECCGWMPDLHAE</sequence>
<dbReference type="STRING" id="933084.A0A067PLN0"/>
<dbReference type="SMART" id="SM00317">
    <property type="entry name" value="SET"/>
    <property type="match status" value="1"/>
</dbReference>
<evidence type="ECO:0000256" key="5">
    <source>
        <dbReference type="ARBA" id="ARBA00022691"/>
    </source>
</evidence>
<reference evidence="11" key="1">
    <citation type="journal article" date="2014" name="Proc. Natl. Acad. Sci. U.S.A.">
        <title>Extensive sampling of basidiomycete genomes demonstrates inadequacy of the white-rot/brown-rot paradigm for wood decay fungi.</title>
        <authorList>
            <person name="Riley R."/>
            <person name="Salamov A.A."/>
            <person name="Brown D.W."/>
            <person name="Nagy L.G."/>
            <person name="Floudas D."/>
            <person name="Held B.W."/>
            <person name="Levasseur A."/>
            <person name="Lombard V."/>
            <person name="Morin E."/>
            <person name="Otillar R."/>
            <person name="Lindquist E.A."/>
            <person name="Sun H."/>
            <person name="LaButti K.M."/>
            <person name="Schmutz J."/>
            <person name="Jabbour D."/>
            <person name="Luo H."/>
            <person name="Baker S.E."/>
            <person name="Pisabarro A.G."/>
            <person name="Walton J.D."/>
            <person name="Blanchette R.A."/>
            <person name="Henrissat B."/>
            <person name="Martin F."/>
            <person name="Cullen D."/>
            <person name="Hibbett D.S."/>
            <person name="Grigoriev I.V."/>
        </authorList>
    </citation>
    <scope>NUCLEOTIDE SEQUENCE [LARGE SCALE GENOMIC DNA]</scope>
    <source>
        <strain evidence="11">MUCL 33604</strain>
    </source>
</reference>
<dbReference type="SUPFAM" id="SSF82199">
    <property type="entry name" value="SET domain"/>
    <property type="match status" value="1"/>
</dbReference>
<dbReference type="InterPro" id="IPR050973">
    <property type="entry name" value="H3K9_Histone-Lys_N-MTase"/>
</dbReference>
<keyword evidence="6" id="KW-0479">Metal-binding</keyword>
<keyword evidence="2" id="KW-0158">Chromosome</keyword>
<dbReference type="OrthoDB" id="308383at2759"/>
<dbReference type="GO" id="GO:0032259">
    <property type="term" value="P:methylation"/>
    <property type="evidence" value="ECO:0007669"/>
    <property type="project" value="UniProtKB-KW"/>
</dbReference>
<keyword evidence="3" id="KW-0489">Methyltransferase</keyword>
<dbReference type="InParanoid" id="A0A067PLN0"/>
<name>A0A067PLN0_9AGAM</name>
<dbReference type="Pfam" id="PF00856">
    <property type="entry name" value="SET"/>
    <property type="match status" value="1"/>
</dbReference>
<dbReference type="EMBL" id="KL197749">
    <property type="protein sequence ID" value="KDQ51366.1"/>
    <property type="molecule type" value="Genomic_DNA"/>
</dbReference>
<feature type="domain" description="Pre-SET" evidence="9">
    <location>
        <begin position="218"/>
        <end position="288"/>
    </location>
</feature>
<dbReference type="PROSITE" id="PS50280">
    <property type="entry name" value="SET"/>
    <property type="match status" value="1"/>
</dbReference>
<evidence type="ECO:0000256" key="1">
    <source>
        <dbReference type="ARBA" id="ARBA00004286"/>
    </source>
</evidence>
<accession>A0A067PLN0</accession>
<dbReference type="AlphaFoldDB" id="A0A067PLN0"/>
<evidence type="ECO:0008006" key="12">
    <source>
        <dbReference type="Google" id="ProtNLM"/>
    </source>
</evidence>
<keyword evidence="11" id="KW-1185">Reference proteome</keyword>
<dbReference type="Pfam" id="PF05033">
    <property type="entry name" value="Pre-SET"/>
    <property type="match status" value="1"/>
</dbReference>
<keyword evidence="5" id="KW-0949">S-adenosyl-L-methionine</keyword>
<dbReference type="PANTHER" id="PTHR46223:SF3">
    <property type="entry name" value="HISTONE-LYSINE N-METHYLTRANSFERASE SET-23"/>
    <property type="match status" value="1"/>
</dbReference>
<evidence type="ECO:0000259" key="9">
    <source>
        <dbReference type="PROSITE" id="PS50867"/>
    </source>
</evidence>
<proteinExistence type="predicted"/>
<dbReference type="HOGENOM" id="CLU_020840_8_2_1"/>
<evidence type="ECO:0000313" key="10">
    <source>
        <dbReference type="EMBL" id="KDQ51366.1"/>
    </source>
</evidence>
<keyword evidence="7" id="KW-0862">Zinc</keyword>
<evidence type="ECO:0000259" key="8">
    <source>
        <dbReference type="PROSITE" id="PS50280"/>
    </source>
</evidence>
<keyword evidence="4" id="KW-0808">Transferase</keyword>
<comment type="subcellular location">
    <subcellularLocation>
        <location evidence="1">Chromosome</location>
    </subcellularLocation>
</comment>
<dbReference type="InterPro" id="IPR046341">
    <property type="entry name" value="SET_dom_sf"/>
</dbReference>
<dbReference type="GO" id="GO:0008270">
    <property type="term" value="F:zinc ion binding"/>
    <property type="evidence" value="ECO:0007669"/>
    <property type="project" value="InterPro"/>
</dbReference>
<dbReference type="GO" id="GO:0005694">
    <property type="term" value="C:chromosome"/>
    <property type="evidence" value="ECO:0007669"/>
    <property type="project" value="UniProtKB-SubCell"/>
</dbReference>
<protein>
    <recommendedName>
        <fullName evidence="12">SET domain-containing protein</fullName>
    </recommendedName>
</protein>
<evidence type="ECO:0000256" key="2">
    <source>
        <dbReference type="ARBA" id="ARBA00022454"/>
    </source>
</evidence>
<evidence type="ECO:0000256" key="6">
    <source>
        <dbReference type="ARBA" id="ARBA00022723"/>
    </source>
</evidence>
<dbReference type="GO" id="GO:0042054">
    <property type="term" value="F:histone methyltransferase activity"/>
    <property type="evidence" value="ECO:0007669"/>
    <property type="project" value="InterPro"/>
</dbReference>
<evidence type="ECO:0000256" key="3">
    <source>
        <dbReference type="ARBA" id="ARBA00022603"/>
    </source>
</evidence>
<organism evidence="10 11">
    <name type="scientific">Jaapia argillacea MUCL 33604</name>
    <dbReference type="NCBI Taxonomy" id="933084"/>
    <lineage>
        <taxon>Eukaryota</taxon>
        <taxon>Fungi</taxon>
        <taxon>Dikarya</taxon>
        <taxon>Basidiomycota</taxon>
        <taxon>Agaricomycotina</taxon>
        <taxon>Agaricomycetes</taxon>
        <taxon>Agaricomycetidae</taxon>
        <taxon>Jaapiales</taxon>
        <taxon>Jaapiaceae</taxon>
        <taxon>Jaapia</taxon>
    </lineage>
</organism>
<dbReference type="GO" id="GO:0005634">
    <property type="term" value="C:nucleus"/>
    <property type="evidence" value="ECO:0007669"/>
    <property type="project" value="InterPro"/>
</dbReference>
<dbReference type="InterPro" id="IPR007728">
    <property type="entry name" value="Pre-SET_dom"/>
</dbReference>
<dbReference type="Gene3D" id="2.170.270.10">
    <property type="entry name" value="SET domain"/>
    <property type="match status" value="1"/>
</dbReference>
<dbReference type="InterPro" id="IPR001214">
    <property type="entry name" value="SET_dom"/>
</dbReference>
<dbReference type="Proteomes" id="UP000027265">
    <property type="component" value="Unassembled WGS sequence"/>
</dbReference>
<evidence type="ECO:0000313" key="11">
    <source>
        <dbReference type="Proteomes" id="UP000027265"/>
    </source>
</evidence>
<evidence type="ECO:0000256" key="4">
    <source>
        <dbReference type="ARBA" id="ARBA00022679"/>
    </source>
</evidence>
<evidence type="ECO:0000256" key="7">
    <source>
        <dbReference type="ARBA" id="ARBA00022833"/>
    </source>
</evidence>
<dbReference type="PANTHER" id="PTHR46223">
    <property type="entry name" value="HISTONE-LYSINE N-METHYLTRANSFERASE SUV39H"/>
    <property type="match status" value="1"/>
</dbReference>
<feature type="domain" description="SET" evidence="8">
    <location>
        <begin position="291"/>
        <end position="420"/>
    </location>
</feature>
<gene>
    <name evidence="10" type="ORF">JAAARDRAFT_41214</name>
</gene>